<feature type="transmembrane region" description="Helical" evidence="6">
    <location>
        <begin position="198"/>
        <end position="217"/>
    </location>
</feature>
<evidence type="ECO:0000256" key="6">
    <source>
        <dbReference type="SAM" id="Phobius"/>
    </source>
</evidence>
<keyword evidence="9" id="KW-1185">Reference proteome</keyword>
<dbReference type="AlphaFoldDB" id="A0ABD1ZAA3"/>
<keyword evidence="4 6" id="KW-0472">Membrane</keyword>
<evidence type="ECO:0000256" key="3">
    <source>
        <dbReference type="ARBA" id="ARBA00022989"/>
    </source>
</evidence>
<dbReference type="Proteomes" id="UP001605036">
    <property type="component" value="Unassembled WGS sequence"/>
</dbReference>
<dbReference type="PANTHER" id="PTHR35988">
    <property type="entry name" value="15-CIS-ZETA-CAROTENE ISOMERASE, CHLOROPLASTIC"/>
    <property type="match status" value="1"/>
</dbReference>
<evidence type="ECO:0000256" key="4">
    <source>
        <dbReference type="ARBA" id="ARBA00023136"/>
    </source>
</evidence>
<dbReference type="GO" id="GO:0016020">
    <property type="term" value="C:membrane"/>
    <property type="evidence" value="ECO:0007669"/>
    <property type="project" value="UniProtKB-SubCell"/>
</dbReference>
<dbReference type="InterPro" id="IPR009915">
    <property type="entry name" value="NnrU_dom"/>
</dbReference>
<accession>A0ABD1ZAA3</accession>
<feature type="transmembrane region" description="Helical" evidence="6">
    <location>
        <begin position="229"/>
        <end position="251"/>
    </location>
</feature>
<evidence type="ECO:0000256" key="1">
    <source>
        <dbReference type="ARBA" id="ARBA00004141"/>
    </source>
</evidence>
<evidence type="ECO:0000313" key="9">
    <source>
        <dbReference type="Proteomes" id="UP001605036"/>
    </source>
</evidence>
<feature type="transmembrane region" description="Helical" evidence="6">
    <location>
        <begin position="271"/>
        <end position="296"/>
    </location>
</feature>
<dbReference type="Pfam" id="PF07298">
    <property type="entry name" value="NnrU"/>
    <property type="match status" value="1"/>
</dbReference>
<evidence type="ECO:0000256" key="5">
    <source>
        <dbReference type="SAM" id="MobiDB-lite"/>
    </source>
</evidence>
<reference evidence="8 9" key="1">
    <citation type="submission" date="2024-09" db="EMBL/GenBank/DDBJ databases">
        <title>Chromosome-scale assembly of Riccia fluitans.</title>
        <authorList>
            <person name="Paukszto L."/>
            <person name="Sawicki J."/>
            <person name="Karawczyk K."/>
            <person name="Piernik-Szablinska J."/>
            <person name="Szczecinska M."/>
            <person name="Mazdziarz M."/>
        </authorList>
    </citation>
    <scope>NUCLEOTIDE SEQUENCE [LARGE SCALE GENOMIC DNA]</scope>
    <source>
        <strain evidence="8">Rf_01</strain>
        <tissue evidence="8">Aerial parts of the thallus</tissue>
    </source>
</reference>
<organism evidence="8 9">
    <name type="scientific">Riccia fluitans</name>
    <dbReference type="NCBI Taxonomy" id="41844"/>
    <lineage>
        <taxon>Eukaryota</taxon>
        <taxon>Viridiplantae</taxon>
        <taxon>Streptophyta</taxon>
        <taxon>Embryophyta</taxon>
        <taxon>Marchantiophyta</taxon>
        <taxon>Marchantiopsida</taxon>
        <taxon>Marchantiidae</taxon>
        <taxon>Marchantiales</taxon>
        <taxon>Ricciaceae</taxon>
        <taxon>Riccia</taxon>
    </lineage>
</organism>
<feature type="domain" description="NnrU" evidence="7">
    <location>
        <begin position="200"/>
        <end position="415"/>
    </location>
</feature>
<dbReference type="Gene3D" id="1.20.120.1630">
    <property type="match status" value="1"/>
</dbReference>
<evidence type="ECO:0000256" key="2">
    <source>
        <dbReference type="ARBA" id="ARBA00022692"/>
    </source>
</evidence>
<evidence type="ECO:0000313" key="8">
    <source>
        <dbReference type="EMBL" id="KAL2644736.1"/>
    </source>
</evidence>
<dbReference type="EMBL" id="JBHFFA010000002">
    <property type="protein sequence ID" value="KAL2644736.1"/>
    <property type="molecule type" value="Genomic_DNA"/>
</dbReference>
<gene>
    <name evidence="8" type="ORF">R1flu_012323</name>
</gene>
<feature type="compositionally biased region" description="Polar residues" evidence="5">
    <location>
        <begin position="100"/>
        <end position="114"/>
    </location>
</feature>
<feature type="transmembrane region" description="Helical" evidence="6">
    <location>
        <begin position="156"/>
        <end position="174"/>
    </location>
</feature>
<name>A0ABD1ZAA3_9MARC</name>
<feature type="transmembrane region" description="Helical" evidence="6">
    <location>
        <begin position="399"/>
        <end position="418"/>
    </location>
</feature>
<dbReference type="PANTHER" id="PTHR35988:SF2">
    <property type="entry name" value="15-CIS-ZETA-CAROTENE ISOMERASE, CHLOROPLASTIC"/>
    <property type="match status" value="1"/>
</dbReference>
<protein>
    <recommendedName>
        <fullName evidence="7">NnrU domain-containing protein</fullName>
    </recommendedName>
</protein>
<keyword evidence="3 6" id="KW-1133">Transmembrane helix</keyword>
<feature type="transmembrane region" description="Helical" evidence="6">
    <location>
        <begin position="317"/>
        <end position="349"/>
    </location>
</feature>
<keyword evidence="2 6" id="KW-0812">Transmembrane</keyword>
<comment type="subcellular location">
    <subcellularLocation>
        <location evidence="1">Membrane</location>
        <topology evidence="1">Multi-pass membrane protein</topology>
    </subcellularLocation>
</comment>
<sequence>MAMSLVISHAPSARQGSACCCSFGNGIQVKVATCSFRPEVLSAGSYLRSSRLHKFFLSSRHSLLGPRKLVTNIHSGRRKRDDSIKSFATRWSAELKSDVEGSSSPASTVPTNSLKPKASSRDVQSLSPEDVNSSFPGLVGEDAAAFSVQDQKTSSWIYFTLVLGVVLAILYVVWLDPHTGYGTAFIDALASINPKHEVVMLEILLIFALVHSGGASLRSAGEKLIGERAYRVLFAGTSLPLAVSAVVYFINHRYDGVQLWQLQGVPGLHEFCWILSFISFFFLYPSTFNLLEVAAVDKPKVHMYETGIMRITRHPQMVGQFLWCLAHTLWIGNSFTLITSLGLCAHHIFGVWHGDRRLKAKYGEAFEVVKKRTSIFPFAAILDGRQKLPENYYQEFLRLPYYVIVGLTLGAYLSHPLIQWASYSLRW</sequence>
<evidence type="ECO:0000259" key="7">
    <source>
        <dbReference type="Pfam" id="PF07298"/>
    </source>
</evidence>
<comment type="caution">
    <text evidence="8">The sequence shown here is derived from an EMBL/GenBank/DDBJ whole genome shotgun (WGS) entry which is preliminary data.</text>
</comment>
<feature type="region of interest" description="Disordered" evidence="5">
    <location>
        <begin position="98"/>
        <end position="129"/>
    </location>
</feature>
<proteinExistence type="predicted"/>